<feature type="coiled-coil region" evidence="15">
    <location>
        <begin position="1173"/>
        <end position="1207"/>
    </location>
</feature>
<dbReference type="Gene3D" id="3.40.1190.10">
    <property type="entry name" value="Mur-like, catalytic domain"/>
    <property type="match status" value="1"/>
</dbReference>
<dbReference type="GO" id="GO:0005524">
    <property type="term" value="F:ATP binding"/>
    <property type="evidence" value="ECO:0007669"/>
    <property type="project" value="UniProtKB-KW"/>
</dbReference>
<dbReference type="PANTHER" id="PTHR11136:SF16">
    <property type="entry name" value="FOLYLPOLYGLUTAMATE SYNTHASE"/>
    <property type="match status" value="1"/>
</dbReference>
<keyword evidence="6" id="KW-0554">One-carbon metabolism</keyword>
<gene>
    <name evidence="17" type="ORF">M5K25_011764</name>
</gene>
<feature type="coiled-coil region" evidence="15">
    <location>
        <begin position="850"/>
        <end position="948"/>
    </location>
</feature>
<dbReference type="InterPro" id="IPR018109">
    <property type="entry name" value="Folylpolyglutamate_synth_CS"/>
</dbReference>
<keyword evidence="18" id="KW-1185">Reference proteome</keyword>
<evidence type="ECO:0000256" key="13">
    <source>
        <dbReference type="ARBA" id="ARBA00030876"/>
    </source>
</evidence>
<dbReference type="PANTHER" id="PTHR11136">
    <property type="entry name" value="FOLYLPOLYGLUTAMATE SYNTHASE-RELATED"/>
    <property type="match status" value="1"/>
</dbReference>
<dbReference type="Proteomes" id="UP001552299">
    <property type="component" value="Unassembled WGS sequence"/>
</dbReference>
<name>A0ABD0V429_DENTH</name>
<evidence type="ECO:0000256" key="4">
    <source>
        <dbReference type="ARBA" id="ARBA00013025"/>
    </source>
</evidence>
<evidence type="ECO:0000256" key="9">
    <source>
        <dbReference type="ARBA" id="ARBA00022741"/>
    </source>
</evidence>
<evidence type="ECO:0000313" key="18">
    <source>
        <dbReference type="Proteomes" id="UP001552299"/>
    </source>
</evidence>
<evidence type="ECO:0000256" key="1">
    <source>
        <dbReference type="ARBA" id="ARBA00001944"/>
    </source>
</evidence>
<dbReference type="FunFam" id="3.40.1190.10:FF:000008">
    <property type="entry name" value="Folylpolyglutamate synthase"/>
    <property type="match status" value="1"/>
</dbReference>
<keyword evidence="8" id="KW-0479">Metal-binding</keyword>
<evidence type="ECO:0000256" key="5">
    <source>
        <dbReference type="ARBA" id="ARBA00018660"/>
    </source>
</evidence>
<protein>
    <recommendedName>
        <fullName evidence="5">Folylpolyglutamate synthase</fullName>
        <ecNumber evidence="4">6.3.2.17</ecNumber>
    </recommendedName>
    <alternativeName>
        <fullName evidence="13">Folylpoly-gamma-glutamate synthetase</fullName>
    </alternativeName>
    <alternativeName>
        <fullName evidence="12">Tetrahydrofolylpolyglutamate synthase</fullName>
    </alternativeName>
</protein>
<feature type="region of interest" description="Disordered" evidence="16">
    <location>
        <begin position="1134"/>
        <end position="1161"/>
    </location>
</feature>
<evidence type="ECO:0000256" key="3">
    <source>
        <dbReference type="ARBA" id="ARBA00008276"/>
    </source>
</evidence>
<evidence type="ECO:0000313" key="17">
    <source>
        <dbReference type="EMBL" id="KAL0919653.1"/>
    </source>
</evidence>
<evidence type="ECO:0000256" key="7">
    <source>
        <dbReference type="ARBA" id="ARBA00022598"/>
    </source>
</evidence>
<dbReference type="EMBL" id="JANQDX010000009">
    <property type="protein sequence ID" value="KAL0919653.1"/>
    <property type="molecule type" value="Genomic_DNA"/>
</dbReference>
<evidence type="ECO:0000256" key="8">
    <source>
        <dbReference type="ARBA" id="ARBA00022723"/>
    </source>
</evidence>
<dbReference type="FunFam" id="3.90.190.20:FF:000011">
    <property type="entry name" value="Folylpolyglutamate synthase"/>
    <property type="match status" value="1"/>
</dbReference>
<evidence type="ECO:0000256" key="15">
    <source>
        <dbReference type="SAM" id="Coils"/>
    </source>
</evidence>
<evidence type="ECO:0000256" key="10">
    <source>
        <dbReference type="ARBA" id="ARBA00022840"/>
    </source>
</evidence>
<keyword evidence="15" id="KW-0175">Coiled coil</keyword>
<feature type="coiled-coil region" evidence="15">
    <location>
        <begin position="1062"/>
        <end position="1131"/>
    </location>
</feature>
<comment type="catalytic activity">
    <reaction evidence="14">
        <text>(6S)-5,6,7,8-tetrahydrofolyl-(gamma-L-Glu)(n) + L-glutamate + ATP = (6S)-5,6,7,8-tetrahydrofolyl-(gamma-L-Glu)(n+1) + ADP + phosphate + H(+)</text>
        <dbReference type="Rhea" id="RHEA:10580"/>
        <dbReference type="Rhea" id="RHEA-COMP:14738"/>
        <dbReference type="Rhea" id="RHEA-COMP:14740"/>
        <dbReference type="ChEBI" id="CHEBI:15378"/>
        <dbReference type="ChEBI" id="CHEBI:29985"/>
        <dbReference type="ChEBI" id="CHEBI:30616"/>
        <dbReference type="ChEBI" id="CHEBI:43474"/>
        <dbReference type="ChEBI" id="CHEBI:141005"/>
        <dbReference type="ChEBI" id="CHEBI:456216"/>
        <dbReference type="EC" id="6.3.2.17"/>
    </reaction>
</comment>
<keyword evidence="10" id="KW-0067">ATP-binding</keyword>
<evidence type="ECO:0000256" key="16">
    <source>
        <dbReference type="SAM" id="MobiDB-lite"/>
    </source>
</evidence>
<dbReference type="InterPro" id="IPR001645">
    <property type="entry name" value="Folylpolyglutamate_synth"/>
</dbReference>
<comment type="cofactor">
    <cofactor evidence="1">
        <name>a monovalent cation</name>
        <dbReference type="ChEBI" id="CHEBI:60242"/>
    </cofactor>
</comment>
<organism evidence="17 18">
    <name type="scientific">Dendrobium thyrsiflorum</name>
    <name type="common">Pinecone-like raceme dendrobium</name>
    <name type="synonym">Orchid</name>
    <dbReference type="NCBI Taxonomy" id="117978"/>
    <lineage>
        <taxon>Eukaryota</taxon>
        <taxon>Viridiplantae</taxon>
        <taxon>Streptophyta</taxon>
        <taxon>Embryophyta</taxon>
        <taxon>Tracheophyta</taxon>
        <taxon>Spermatophyta</taxon>
        <taxon>Magnoliopsida</taxon>
        <taxon>Liliopsida</taxon>
        <taxon>Asparagales</taxon>
        <taxon>Orchidaceae</taxon>
        <taxon>Epidendroideae</taxon>
        <taxon>Malaxideae</taxon>
        <taxon>Dendrobiinae</taxon>
        <taxon>Dendrobium</taxon>
    </lineage>
</organism>
<dbReference type="GO" id="GO:0046872">
    <property type="term" value="F:metal ion binding"/>
    <property type="evidence" value="ECO:0007669"/>
    <property type="project" value="UniProtKB-KW"/>
</dbReference>
<keyword evidence="9" id="KW-0547">Nucleotide-binding</keyword>
<keyword evidence="7" id="KW-0436">Ligase</keyword>
<dbReference type="PROSITE" id="PS01011">
    <property type="entry name" value="FOLYLPOLYGLU_SYNT_1"/>
    <property type="match status" value="1"/>
</dbReference>
<evidence type="ECO:0000256" key="2">
    <source>
        <dbReference type="ARBA" id="ARBA00005150"/>
    </source>
</evidence>
<comment type="similarity">
    <text evidence="3">Belongs to the folylpolyglutamate synthase family.</text>
</comment>
<dbReference type="NCBIfam" id="TIGR01499">
    <property type="entry name" value="folC"/>
    <property type="match status" value="1"/>
</dbReference>
<evidence type="ECO:0000256" key="11">
    <source>
        <dbReference type="ARBA" id="ARBA00022842"/>
    </source>
</evidence>
<evidence type="ECO:0000256" key="14">
    <source>
        <dbReference type="ARBA" id="ARBA00047493"/>
    </source>
</evidence>
<evidence type="ECO:0000256" key="12">
    <source>
        <dbReference type="ARBA" id="ARBA00030592"/>
    </source>
</evidence>
<feature type="coiled-coil region" evidence="15">
    <location>
        <begin position="974"/>
        <end position="1036"/>
    </location>
</feature>
<dbReference type="EC" id="6.3.2.17" evidence="4"/>
<dbReference type="AlphaFoldDB" id="A0ABD0V429"/>
<keyword evidence="11" id="KW-0460">Magnesium</keyword>
<dbReference type="GO" id="GO:0006730">
    <property type="term" value="P:one-carbon metabolic process"/>
    <property type="evidence" value="ECO:0007669"/>
    <property type="project" value="UniProtKB-KW"/>
</dbReference>
<comment type="caution">
    <text evidence="17">The sequence shown here is derived from an EMBL/GenBank/DDBJ whole genome shotgun (WGS) entry which is preliminary data.</text>
</comment>
<proteinExistence type="inferred from homology"/>
<dbReference type="GO" id="GO:0004326">
    <property type="term" value="F:tetrahydrofolylpolyglutamate synthase activity"/>
    <property type="evidence" value="ECO:0007669"/>
    <property type="project" value="UniProtKB-EC"/>
</dbReference>
<reference evidence="17 18" key="1">
    <citation type="journal article" date="2024" name="Plant Biotechnol. J.">
        <title>Dendrobium thyrsiflorum genome and its molecular insights into genes involved in important horticultural traits.</title>
        <authorList>
            <person name="Chen B."/>
            <person name="Wang J.Y."/>
            <person name="Zheng P.J."/>
            <person name="Li K.L."/>
            <person name="Liang Y.M."/>
            <person name="Chen X.F."/>
            <person name="Zhang C."/>
            <person name="Zhao X."/>
            <person name="He X."/>
            <person name="Zhang G.Q."/>
            <person name="Liu Z.J."/>
            <person name="Xu Q."/>
        </authorList>
    </citation>
    <scope>NUCLEOTIDE SEQUENCE [LARGE SCALE GENOMIC DNA]</scope>
    <source>
        <strain evidence="17">GZMU011</strain>
    </source>
</reference>
<comment type="pathway">
    <text evidence="2">Cofactor biosynthesis; tetrahydrofolylpolyglutamate biosynthesis.</text>
</comment>
<evidence type="ECO:0000256" key="6">
    <source>
        <dbReference type="ARBA" id="ARBA00022563"/>
    </source>
</evidence>
<sequence length="1231" mass="136949">MSAAAAAASLGPVYCSSGIGRFRAPRRANPFYSASYLHHFLRLPSQPSFHLRPQRAISPTVLPLEGMAGGEAGFPVPSTAYDEALNRLSSLITRRTRADGSNKGDSFDLMFDYLKILELDEPITHLKVIHVAGTKGKGSTCAFTESILRRCGFRTGLFTSPHLIDIRERFRLDGMDISEDKFLSYFWWCYNRLQEKTDDNMPMPNYFRFLSLLAFKIFVAEQVHVAILEVGLGGKFDATNAVRTPIVCGISSLGYDHMEILGNTLGEIAGEKAGIFKQGVPAYTVSQPEEAMSVLKAKASQLGIPLQVALPLDRGLLNGQKLGLDGEHQYINAGLAVAMSHTWLQKTGHAEGIFSENTKSSLPEQFIRGLASARLQGRAQIVPDPHFGMQSSSHGPGGLFFYLDGAHSPESMVECARWFSHAVKENVCLVNLPEEQHNNDCSAQVQILLFNCMPVRDPEMLLQPFINTCSDHGVLFHRAIFVPNQSVFNKVGSDTTPQSDPKQIDLSWQLTIQRIWRNIINGKRGLADDTVNSIDEAFEKGERSNTSGLENSTVLPSLPSAIKWLREYAKRNPSIRVQEARLDYLLSGSSVESSENCERQNHSVAQMLKVDGIAGRARTRKAISDMGNGSESRGWAQTWKAESWKAVAGRRLEIGTQIVESSSSMNSFSVHESSSSFTFELDSSSSSKFISRVELEFGLTCAQLDSFAPLCHSQEVTGKGIDGSIHVTYMGARGKSEGVATGRFSGTLSALPSLFPAVISLAMDAHHASIGRRTVAVFPFLPLLANHLRFSLISLKSVQLEEIRLKRAAERMNKTSSGSDLETLNQYGMHGSGSGDRLIERDSFALLSQVKELQSKCGDLEKENQKLLAKLEEKEADNSSLAKNLKELEENTIPSLRKALKDVSIEKDAAMVGKEDALSQLRTAKKRLKEAEEEQYRAEEDAAALRAELNSLHHQVMENPYGGIPSVDRIPDSVLSMEKEITELKSQLQQESQLRQQEQRKLAEQQLHVSSLTSEKHDLEDRLAALSKKVSEEITDSANRKAFSQQDKETFEKQLHDMAVMVERLESSRQKLLTEIDSQSSEIERLFEENSNLSASHQDALGLAMQWENQVKDCLKKNEELRLLLDKLRSEQIHSMQPRDNSARFHTEPGRSISDNSIPHEQVTESPLLKDLLSKEQSRAEALSAEVMKLSAELKHAAQAYNNLTRLYRPVLRNIENNLMKMKQESFVTIQ</sequence>
<dbReference type="InterPro" id="IPR036565">
    <property type="entry name" value="Mur-like_cat_sf"/>
</dbReference>
<dbReference type="SUPFAM" id="SSF53623">
    <property type="entry name" value="MurD-like peptide ligases, catalytic domain"/>
    <property type="match status" value="1"/>
</dbReference>
<accession>A0ABD0V429</accession>